<reference evidence="7 8" key="1">
    <citation type="journal article" date="2014" name="Nat. Commun.">
        <title>Klebsormidium flaccidum genome reveals primary factors for plant terrestrial adaptation.</title>
        <authorList>
            <person name="Hori K."/>
            <person name="Maruyama F."/>
            <person name="Fujisawa T."/>
            <person name="Togashi T."/>
            <person name="Yamamoto N."/>
            <person name="Seo M."/>
            <person name="Sato S."/>
            <person name="Yamada T."/>
            <person name="Mori H."/>
            <person name="Tajima N."/>
            <person name="Moriyama T."/>
            <person name="Ikeuchi M."/>
            <person name="Watanabe M."/>
            <person name="Wada H."/>
            <person name="Kobayashi K."/>
            <person name="Saito M."/>
            <person name="Masuda T."/>
            <person name="Sasaki-Sekimoto Y."/>
            <person name="Mashiguchi K."/>
            <person name="Awai K."/>
            <person name="Shimojima M."/>
            <person name="Masuda S."/>
            <person name="Iwai M."/>
            <person name="Nobusawa T."/>
            <person name="Narise T."/>
            <person name="Kondo S."/>
            <person name="Saito H."/>
            <person name="Sato R."/>
            <person name="Murakawa M."/>
            <person name="Ihara Y."/>
            <person name="Oshima-Yamada Y."/>
            <person name="Ohtaka K."/>
            <person name="Satoh M."/>
            <person name="Sonobe K."/>
            <person name="Ishii M."/>
            <person name="Ohtani R."/>
            <person name="Kanamori-Sato M."/>
            <person name="Honoki R."/>
            <person name="Miyazaki D."/>
            <person name="Mochizuki H."/>
            <person name="Umetsu J."/>
            <person name="Higashi K."/>
            <person name="Shibata D."/>
            <person name="Kamiya Y."/>
            <person name="Sato N."/>
            <person name="Nakamura Y."/>
            <person name="Tabata S."/>
            <person name="Ida S."/>
            <person name="Kurokawa K."/>
            <person name="Ohta H."/>
        </authorList>
    </citation>
    <scope>NUCLEOTIDE SEQUENCE [LARGE SCALE GENOMIC DNA]</scope>
    <source>
        <strain evidence="7 8">NIES-2285</strain>
    </source>
</reference>
<name>A0A1Y1HRL3_KLENI</name>
<proteinExistence type="inferred from homology"/>
<protein>
    <submittedName>
        <fullName evidence="7">Exostosin family protein</fullName>
    </submittedName>
</protein>
<evidence type="ECO:0000256" key="3">
    <source>
        <dbReference type="ARBA" id="ARBA00022968"/>
    </source>
</evidence>
<evidence type="ECO:0000313" key="8">
    <source>
        <dbReference type="Proteomes" id="UP000054558"/>
    </source>
</evidence>
<dbReference type="GO" id="GO:0016757">
    <property type="term" value="F:glycosyltransferase activity"/>
    <property type="evidence" value="ECO:0007669"/>
    <property type="project" value="InterPro"/>
</dbReference>
<organism evidence="7 8">
    <name type="scientific">Klebsormidium nitens</name>
    <name type="common">Green alga</name>
    <name type="synonym">Ulothrix nitens</name>
    <dbReference type="NCBI Taxonomy" id="105231"/>
    <lineage>
        <taxon>Eukaryota</taxon>
        <taxon>Viridiplantae</taxon>
        <taxon>Streptophyta</taxon>
        <taxon>Klebsormidiophyceae</taxon>
        <taxon>Klebsormidiales</taxon>
        <taxon>Klebsormidiaceae</taxon>
        <taxon>Klebsormidium</taxon>
    </lineage>
</organism>
<dbReference type="AlphaFoldDB" id="A0A1Y1HRL3"/>
<evidence type="ECO:0000313" key="7">
    <source>
        <dbReference type="EMBL" id="GAQ79216.1"/>
    </source>
</evidence>
<dbReference type="Pfam" id="PF03016">
    <property type="entry name" value="Exostosin_GT47"/>
    <property type="match status" value="1"/>
</dbReference>
<accession>A0A1Y1HRL3</accession>
<dbReference type="InterPro" id="IPR040911">
    <property type="entry name" value="Exostosin_GT47"/>
</dbReference>
<evidence type="ECO:0000256" key="4">
    <source>
        <dbReference type="ARBA" id="ARBA00023034"/>
    </source>
</evidence>
<dbReference type="OrthoDB" id="1924787at2759"/>
<evidence type="ECO:0000259" key="6">
    <source>
        <dbReference type="Pfam" id="PF03016"/>
    </source>
</evidence>
<keyword evidence="3" id="KW-0735">Signal-anchor</keyword>
<gene>
    <name evidence="7" type="ORF">KFL_000260330</name>
</gene>
<keyword evidence="8" id="KW-1185">Reference proteome</keyword>
<keyword evidence="3" id="KW-0812">Transmembrane</keyword>
<dbReference type="STRING" id="105231.A0A1Y1HRL3"/>
<evidence type="ECO:0000256" key="1">
    <source>
        <dbReference type="ARBA" id="ARBA00004323"/>
    </source>
</evidence>
<dbReference type="EMBL" id="DF236975">
    <property type="protein sequence ID" value="GAQ79216.1"/>
    <property type="molecule type" value="Genomic_DNA"/>
</dbReference>
<keyword evidence="5" id="KW-0732">Signal</keyword>
<dbReference type="GO" id="GO:0000139">
    <property type="term" value="C:Golgi membrane"/>
    <property type="evidence" value="ECO:0007669"/>
    <property type="project" value="UniProtKB-SubCell"/>
</dbReference>
<dbReference type="OMA" id="GDSECEY"/>
<dbReference type="PANTHER" id="PTHR11062">
    <property type="entry name" value="EXOSTOSIN HEPARAN SULFATE GLYCOSYLTRANSFERASE -RELATED"/>
    <property type="match status" value="1"/>
</dbReference>
<feature type="chain" id="PRO_5012937302" evidence="5">
    <location>
        <begin position="27"/>
        <end position="562"/>
    </location>
</feature>
<dbReference type="InterPro" id="IPR004263">
    <property type="entry name" value="Exostosin"/>
</dbReference>
<feature type="domain" description="Exostosin GT47" evidence="6">
    <location>
        <begin position="133"/>
        <end position="472"/>
    </location>
</feature>
<evidence type="ECO:0000256" key="2">
    <source>
        <dbReference type="ARBA" id="ARBA00010271"/>
    </source>
</evidence>
<keyword evidence="4" id="KW-0333">Golgi apparatus</keyword>
<dbReference type="PANTHER" id="PTHR11062:SF117">
    <property type="entry name" value="XYLOGLUCAN-SPECIFIC GALACTURONOSYLTRANSFERASE 1"/>
    <property type="match status" value="1"/>
</dbReference>
<dbReference type="Proteomes" id="UP000054558">
    <property type="component" value="Unassembled WGS sequence"/>
</dbReference>
<sequence>MMKSSVLPSVLCIAGSLLFLTRYASEVEHWSPSNAYSKGLSFRKRFQHEIVKKTKLPQLAAKTESAQVVFRDWNAEQIDSRIEDDRPRPHIIIPPTDSSGKVARGNLALDGLGPGRSQAAGAKNISSCRPDQLVYIYDLSPEFNVATVTTDCATNRFWAVHPRNACQIYSPEHWGIGPPLKDEKFAELGSDPQMWADTGQHALEVMFHQYMTNLYPCRTHDSEAAAAFYVPLYTGILWQIHSAQCATNNCPQPSPLLGLGNRLEETLKRMPYLERNEGRDHFTTMGYVTDLAVEDFTCCKSKLLNMAYTRAMTLLGIEPAYAHEERQVSIPYPTSFHPVSLSDIAAHQTLVASSHRPIFVSFAGSFKRPGLHSGRALRGALQEHCARAPDFCHVAACENVCGAAESFELYLRSTFCLQPPGDSPTRRGVFDALQAGCIPVIFQPKTINPYAHFLRPDWGRYSVFVPEDDVINGATDVIEFLRNVSDVEIEAKRKRIVKVLPRIVYRNVARTLLGKMDVAGSDYQGPVIGWTGAYEVAIDAALEKIRDRMQTRNASNAATETV</sequence>
<comment type="similarity">
    <text evidence="2">Belongs to the glycosyltransferase 47 family.</text>
</comment>
<feature type="signal peptide" evidence="5">
    <location>
        <begin position="1"/>
        <end position="26"/>
    </location>
</feature>
<comment type="subcellular location">
    <subcellularLocation>
        <location evidence="1">Golgi apparatus membrane</location>
        <topology evidence="1">Single-pass type II membrane protein</topology>
    </subcellularLocation>
</comment>
<evidence type="ECO:0000256" key="5">
    <source>
        <dbReference type="SAM" id="SignalP"/>
    </source>
</evidence>